<dbReference type="PRINTS" id="PR01958">
    <property type="entry name" value="S17BPHPHTASE"/>
</dbReference>
<feature type="domain" description="Fructose-1-6-bisphosphatase class I N-terminal" evidence="7">
    <location>
        <begin position="19"/>
        <end position="177"/>
    </location>
</feature>
<dbReference type="InterPro" id="IPR044015">
    <property type="entry name" value="FBPase_C_dom"/>
</dbReference>
<evidence type="ECO:0000256" key="1">
    <source>
        <dbReference type="ARBA" id="ARBA00010941"/>
    </source>
</evidence>
<feature type="domain" description="Fructose-1-6-bisphosphatase class 1 C-terminal" evidence="8">
    <location>
        <begin position="193"/>
        <end position="312"/>
    </location>
</feature>
<dbReference type="Proteomes" id="UP000823046">
    <property type="component" value="Unassembled WGS sequence"/>
</dbReference>
<gene>
    <name evidence="9" type="ORF">IE077_000946</name>
</gene>
<accession>A0ABQ7JDQ4</accession>
<reference evidence="9 10" key="1">
    <citation type="journal article" date="2020" name="bioRxiv">
        <title>Metabolic contributions of an alphaproteobacterial endosymbiont in the apicomplexan Cardiosporidium cionae.</title>
        <authorList>
            <person name="Hunter E.S."/>
            <person name="Paight C.J."/>
            <person name="Lane C.E."/>
        </authorList>
    </citation>
    <scope>NUCLEOTIDE SEQUENCE [LARGE SCALE GENOMIC DNA]</scope>
    <source>
        <strain evidence="9">ESH_2018</strain>
    </source>
</reference>
<keyword evidence="4" id="KW-0460">Magnesium</keyword>
<evidence type="ECO:0000256" key="5">
    <source>
        <dbReference type="ARBA" id="ARBA00023277"/>
    </source>
</evidence>
<evidence type="ECO:0000256" key="4">
    <source>
        <dbReference type="ARBA" id="ARBA00022842"/>
    </source>
</evidence>
<comment type="pathway">
    <text evidence="6">Carbohydrate biosynthesis.</text>
</comment>
<dbReference type="PANTHER" id="PTHR11556">
    <property type="entry name" value="FRUCTOSE-1,6-BISPHOSPHATASE-RELATED"/>
    <property type="match status" value="1"/>
</dbReference>
<evidence type="ECO:0000259" key="8">
    <source>
        <dbReference type="Pfam" id="PF18913"/>
    </source>
</evidence>
<dbReference type="Pfam" id="PF00316">
    <property type="entry name" value="FBPase"/>
    <property type="match status" value="1"/>
</dbReference>
<dbReference type="PANTHER" id="PTHR11556:SF35">
    <property type="entry name" value="SEDOHEPTULOSE-1,7-BISPHOSPHATASE, CHLOROPLASTIC"/>
    <property type="match status" value="1"/>
</dbReference>
<dbReference type="InterPro" id="IPR000146">
    <property type="entry name" value="FBPase_class-1"/>
</dbReference>
<organism evidence="9 10">
    <name type="scientific">Cardiosporidium cionae</name>
    <dbReference type="NCBI Taxonomy" id="476202"/>
    <lineage>
        <taxon>Eukaryota</taxon>
        <taxon>Sar</taxon>
        <taxon>Alveolata</taxon>
        <taxon>Apicomplexa</taxon>
        <taxon>Aconoidasida</taxon>
        <taxon>Nephromycida</taxon>
        <taxon>Cardiosporidium</taxon>
    </lineage>
</organism>
<evidence type="ECO:0000313" key="10">
    <source>
        <dbReference type="Proteomes" id="UP000823046"/>
    </source>
</evidence>
<keyword evidence="3" id="KW-0378">Hydrolase</keyword>
<dbReference type="EMBL" id="JADAQX010000080">
    <property type="protein sequence ID" value="KAF8822133.1"/>
    <property type="molecule type" value="Genomic_DNA"/>
</dbReference>
<evidence type="ECO:0000256" key="6">
    <source>
        <dbReference type="ARBA" id="ARBA00024331"/>
    </source>
</evidence>
<dbReference type="Gene3D" id="3.40.190.80">
    <property type="match status" value="1"/>
</dbReference>
<comment type="similarity">
    <text evidence="1">Belongs to the FBPase class 1 family.</text>
</comment>
<comment type="caution">
    <text evidence="9">The sequence shown here is derived from an EMBL/GenBank/DDBJ whole genome shotgun (WGS) entry which is preliminary data.</text>
</comment>
<proteinExistence type="inferred from homology"/>
<evidence type="ECO:0000313" key="9">
    <source>
        <dbReference type="EMBL" id="KAF8822133.1"/>
    </source>
</evidence>
<name>A0ABQ7JDQ4_9APIC</name>
<keyword evidence="5" id="KW-0119">Carbohydrate metabolism</keyword>
<dbReference type="PIRSF" id="PIRSF000904">
    <property type="entry name" value="FBPtase_SBPase"/>
    <property type="match status" value="1"/>
</dbReference>
<evidence type="ECO:0000256" key="3">
    <source>
        <dbReference type="ARBA" id="ARBA00022801"/>
    </source>
</evidence>
<dbReference type="SUPFAM" id="SSF56655">
    <property type="entry name" value="Carbohydrate phosphatase"/>
    <property type="match status" value="1"/>
</dbReference>
<keyword evidence="10" id="KW-1185">Reference proteome</keyword>
<dbReference type="Gene3D" id="3.30.540.10">
    <property type="entry name" value="Fructose-1,6-Bisphosphatase, subunit A, domain 1"/>
    <property type="match status" value="1"/>
</dbReference>
<keyword evidence="2" id="KW-0479">Metal-binding</keyword>
<protein>
    <submittedName>
        <fullName evidence="9">Sedoheptulose-1,7-bisphosphatase</fullName>
    </submittedName>
</protein>
<dbReference type="Pfam" id="PF18913">
    <property type="entry name" value="FBPase_C"/>
    <property type="match status" value="1"/>
</dbReference>
<evidence type="ECO:0000259" key="7">
    <source>
        <dbReference type="Pfam" id="PF00316"/>
    </source>
</evidence>
<dbReference type="InterPro" id="IPR023079">
    <property type="entry name" value="SBPase"/>
</dbReference>
<dbReference type="InterPro" id="IPR033391">
    <property type="entry name" value="FBPase_N"/>
</dbReference>
<sequence length="319" mass="34894">MSLSGVLALDEVIAESLPVAKDLHHLLGSLLQTFKKISFLLRETSVTKKGSFNTYGEEQLSVDLLAENLLETWANEEPTVRATSSEENSVIKECQRDGTFIVCWDPLDGSSIVDCNWSVGTIVSIWQVGVNGVEWKGTDSLIGCTGRQQVASAMAVYGPHTTALVAVSGKTHDFFLNGEVFQKMPLPVILPVAKIFSPANLKACNSLPAYRTLVDYWISEGYTLRYTGGLVPDVYQLFRKGHGIFCNPVTEKAPPKLRLLYEIVAIANLIECAGGKSSDGKNSILDMVITSLDQRVQFCAGSENEVNRFEKIIGVNSKI</sequence>
<evidence type="ECO:0000256" key="2">
    <source>
        <dbReference type="ARBA" id="ARBA00022723"/>
    </source>
</evidence>